<keyword evidence="3" id="KW-0611">Plant defense</keyword>
<dbReference type="Proteomes" id="UP000306102">
    <property type="component" value="Unassembled WGS sequence"/>
</dbReference>
<accession>A0A4S4EHP4</accession>
<dbReference type="AlphaFoldDB" id="A0A4S4EHP4"/>
<dbReference type="GO" id="GO:0006952">
    <property type="term" value="P:defense response"/>
    <property type="evidence" value="ECO:0007669"/>
    <property type="project" value="UniProtKB-KW"/>
</dbReference>
<gene>
    <name evidence="10" type="ORF">TEA_017445</name>
</gene>
<comment type="caution">
    <text evidence="10">The sequence shown here is derived from an EMBL/GenBank/DDBJ whole genome shotgun (WGS) entry which is preliminary data.</text>
</comment>
<sequence length="291" mass="31533">MNPQMIHSVPFLPRPDLFRFNPPETFPIVNELPRLYYGDPLSSSSIHQIPANPQTHGSVAAGTEPEIPPVLEGIAAIVGQRILFGNGGSGVEKSGGVSGMEQSTGGGEKKSGVSVQKSYRGVRKRPWGRWSAEIRDRIGRCRHWLGTFDTAEEAARAYDAAARRLRGAKARTNFAIPPVLPRPVPSPETTSSEGSSSEKTKKKRKKKIGVRSKTGAAQNSRKCAVVTSVAQLFSSSTSPNISMINEEQKKRKVEVELELKLGALKAKVAEAMEVLKNVQQQQASNPADQLA</sequence>
<protein>
    <recommendedName>
        <fullName evidence="9">AP2/ERF domain-containing protein</fullName>
    </recommendedName>
</protein>
<organism evidence="10 11">
    <name type="scientific">Camellia sinensis var. sinensis</name>
    <name type="common">China tea</name>
    <dbReference type="NCBI Taxonomy" id="542762"/>
    <lineage>
        <taxon>Eukaryota</taxon>
        <taxon>Viridiplantae</taxon>
        <taxon>Streptophyta</taxon>
        <taxon>Embryophyta</taxon>
        <taxon>Tracheophyta</taxon>
        <taxon>Spermatophyta</taxon>
        <taxon>Magnoliopsida</taxon>
        <taxon>eudicotyledons</taxon>
        <taxon>Gunneridae</taxon>
        <taxon>Pentapetalae</taxon>
        <taxon>asterids</taxon>
        <taxon>Ericales</taxon>
        <taxon>Theaceae</taxon>
        <taxon>Camellia</taxon>
    </lineage>
</organism>
<dbReference type="FunFam" id="3.30.730.10:FF:000001">
    <property type="entry name" value="Ethylene-responsive transcription factor 2"/>
    <property type="match status" value="1"/>
</dbReference>
<keyword evidence="6" id="KW-0804">Transcription</keyword>
<keyword evidence="2" id="KW-0936">Ethylene signaling pathway</keyword>
<evidence type="ECO:0000256" key="6">
    <source>
        <dbReference type="ARBA" id="ARBA00023163"/>
    </source>
</evidence>
<dbReference type="PANTHER" id="PTHR31677">
    <property type="entry name" value="AP2 DOMAIN CLASS TRANSCRIPTION FACTOR"/>
    <property type="match status" value="1"/>
</dbReference>
<dbReference type="PANTHER" id="PTHR31677:SF75">
    <property type="entry name" value="ETHYLENE-RESPONSIVE TRANSCRIPTION FACTOR ERF084"/>
    <property type="match status" value="1"/>
</dbReference>
<keyword evidence="4" id="KW-0805">Transcription regulation</keyword>
<dbReference type="InterPro" id="IPR001471">
    <property type="entry name" value="AP2/ERF_dom"/>
</dbReference>
<evidence type="ECO:0000256" key="1">
    <source>
        <dbReference type="ARBA" id="ARBA00004123"/>
    </source>
</evidence>
<evidence type="ECO:0000313" key="11">
    <source>
        <dbReference type="Proteomes" id="UP000306102"/>
    </source>
</evidence>
<dbReference type="InterPro" id="IPR016177">
    <property type="entry name" value="DNA-bd_dom_sf"/>
</dbReference>
<keyword evidence="5" id="KW-0238">DNA-binding</keyword>
<dbReference type="GO" id="GO:0009873">
    <property type="term" value="P:ethylene-activated signaling pathway"/>
    <property type="evidence" value="ECO:0007669"/>
    <property type="project" value="UniProtKB-KW"/>
</dbReference>
<reference evidence="10 11" key="1">
    <citation type="journal article" date="2018" name="Proc. Natl. Acad. Sci. U.S.A.">
        <title>Draft genome sequence of Camellia sinensis var. sinensis provides insights into the evolution of the tea genome and tea quality.</title>
        <authorList>
            <person name="Wei C."/>
            <person name="Yang H."/>
            <person name="Wang S."/>
            <person name="Zhao J."/>
            <person name="Liu C."/>
            <person name="Gao L."/>
            <person name="Xia E."/>
            <person name="Lu Y."/>
            <person name="Tai Y."/>
            <person name="She G."/>
            <person name="Sun J."/>
            <person name="Cao H."/>
            <person name="Tong W."/>
            <person name="Gao Q."/>
            <person name="Li Y."/>
            <person name="Deng W."/>
            <person name="Jiang X."/>
            <person name="Wang W."/>
            <person name="Chen Q."/>
            <person name="Zhang S."/>
            <person name="Li H."/>
            <person name="Wu J."/>
            <person name="Wang P."/>
            <person name="Li P."/>
            <person name="Shi C."/>
            <person name="Zheng F."/>
            <person name="Jian J."/>
            <person name="Huang B."/>
            <person name="Shan D."/>
            <person name="Shi M."/>
            <person name="Fang C."/>
            <person name="Yue Y."/>
            <person name="Li F."/>
            <person name="Li D."/>
            <person name="Wei S."/>
            <person name="Han B."/>
            <person name="Jiang C."/>
            <person name="Yin Y."/>
            <person name="Xia T."/>
            <person name="Zhang Z."/>
            <person name="Bennetzen J.L."/>
            <person name="Zhao S."/>
            <person name="Wan X."/>
        </authorList>
    </citation>
    <scope>NUCLEOTIDE SEQUENCE [LARGE SCALE GENOMIC DNA]</scope>
    <source>
        <strain evidence="11">cv. Shuchazao</strain>
        <tissue evidence="10">Leaf</tissue>
    </source>
</reference>
<evidence type="ECO:0000256" key="7">
    <source>
        <dbReference type="ARBA" id="ARBA00023242"/>
    </source>
</evidence>
<evidence type="ECO:0000259" key="9">
    <source>
        <dbReference type="PROSITE" id="PS51032"/>
    </source>
</evidence>
<dbReference type="EMBL" id="SDRB02004750">
    <property type="protein sequence ID" value="THG15405.1"/>
    <property type="molecule type" value="Genomic_DNA"/>
</dbReference>
<keyword evidence="7" id="KW-0539">Nucleus</keyword>
<dbReference type="GO" id="GO:0003700">
    <property type="term" value="F:DNA-binding transcription factor activity"/>
    <property type="evidence" value="ECO:0007669"/>
    <property type="project" value="InterPro"/>
</dbReference>
<proteinExistence type="predicted"/>
<feature type="compositionally biased region" description="Low complexity" evidence="8">
    <location>
        <begin position="187"/>
        <end position="197"/>
    </location>
</feature>
<dbReference type="PROSITE" id="PS51032">
    <property type="entry name" value="AP2_ERF"/>
    <property type="match status" value="1"/>
</dbReference>
<evidence type="ECO:0000256" key="8">
    <source>
        <dbReference type="SAM" id="MobiDB-lite"/>
    </source>
</evidence>
<evidence type="ECO:0000256" key="2">
    <source>
        <dbReference type="ARBA" id="ARBA00022745"/>
    </source>
</evidence>
<dbReference type="SUPFAM" id="SSF54171">
    <property type="entry name" value="DNA-binding domain"/>
    <property type="match status" value="1"/>
</dbReference>
<name>A0A4S4EHP4_CAMSN</name>
<dbReference type="Gene3D" id="3.30.730.10">
    <property type="entry name" value="AP2/ERF domain"/>
    <property type="match status" value="1"/>
</dbReference>
<evidence type="ECO:0000313" key="10">
    <source>
        <dbReference type="EMBL" id="THG15405.1"/>
    </source>
</evidence>
<feature type="region of interest" description="Disordered" evidence="8">
    <location>
        <begin position="92"/>
        <end position="117"/>
    </location>
</feature>
<comment type="subcellular location">
    <subcellularLocation>
        <location evidence="1">Nucleus</location>
    </subcellularLocation>
</comment>
<dbReference type="GO" id="GO:0003677">
    <property type="term" value="F:DNA binding"/>
    <property type="evidence" value="ECO:0007669"/>
    <property type="project" value="UniProtKB-KW"/>
</dbReference>
<feature type="domain" description="AP2/ERF" evidence="9">
    <location>
        <begin position="118"/>
        <end position="175"/>
    </location>
</feature>
<dbReference type="Pfam" id="PF00847">
    <property type="entry name" value="AP2"/>
    <property type="match status" value="1"/>
</dbReference>
<feature type="region of interest" description="Disordered" evidence="8">
    <location>
        <begin position="173"/>
        <end position="217"/>
    </location>
</feature>
<dbReference type="PRINTS" id="PR00367">
    <property type="entry name" value="ETHRSPELEMNT"/>
</dbReference>
<dbReference type="GO" id="GO:0005634">
    <property type="term" value="C:nucleus"/>
    <property type="evidence" value="ECO:0007669"/>
    <property type="project" value="UniProtKB-SubCell"/>
</dbReference>
<feature type="compositionally biased region" description="Basic residues" evidence="8">
    <location>
        <begin position="200"/>
        <end position="210"/>
    </location>
</feature>
<evidence type="ECO:0000256" key="5">
    <source>
        <dbReference type="ARBA" id="ARBA00023125"/>
    </source>
</evidence>
<dbReference type="CDD" id="cd00018">
    <property type="entry name" value="AP2"/>
    <property type="match status" value="1"/>
</dbReference>
<keyword evidence="11" id="KW-1185">Reference proteome</keyword>
<evidence type="ECO:0000256" key="4">
    <source>
        <dbReference type="ARBA" id="ARBA00023015"/>
    </source>
</evidence>
<evidence type="ECO:0000256" key="3">
    <source>
        <dbReference type="ARBA" id="ARBA00022821"/>
    </source>
</evidence>
<dbReference type="InterPro" id="IPR036955">
    <property type="entry name" value="AP2/ERF_dom_sf"/>
</dbReference>
<dbReference type="SMART" id="SM00380">
    <property type="entry name" value="AP2"/>
    <property type="match status" value="1"/>
</dbReference>